<protein>
    <recommendedName>
        <fullName evidence="9">CRISPR-associated endoribonuclease Cas2</fullName>
        <ecNumber evidence="9">3.1.-.-</ecNumber>
    </recommendedName>
</protein>
<dbReference type="AlphaFoldDB" id="M4VAS8"/>
<evidence type="ECO:0000313" key="10">
    <source>
        <dbReference type="EMBL" id="AGH95126.1"/>
    </source>
</evidence>
<dbReference type="GO" id="GO:0016787">
    <property type="term" value="F:hydrolase activity"/>
    <property type="evidence" value="ECO:0007669"/>
    <property type="project" value="UniProtKB-KW"/>
</dbReference>
<dbReference type="GO" id="GO:0046872">
    <property type="term" value="F:metal ion binding"/>
    <property type="evidence" value="ECO:0007669"/>
    <property type="project" value="UniProtKB-UniRule"/>
</dbReference>
<dbReference type="HAMAP" id="MF_01471">
    <property type="entry name" value="Cas2"/>
    <property type="match status" value="1"/>
</dbReference>
<keyword evidence="11" id="KW-1185">Reference proteome</keyword>
<feature type="binding site" evidence="9">
    <location>
        <position position="16"/>
    </location>
    <ligand>
        <name>Mg(2+)</name>
        <dbReference type="ChEBI" id="CHEBI:18420"/>
        <note>catalytic</note>
    </ligand>
</feature>
<accession>M4VAS8</accession>
<name>M4VAS8_9BACT</name>
<organism evidence="10 11">
    <name type="scientific">Pseudobdellovibrio exovorus JSS</name>
    <dbReference type="NCBI Taxonomy" id="1184267"/>
    <lineage>
        <taxon>Bacteria</taxon>
        <taxon>Pseudomonadati</taxon>
        <taxon>Bdellovibrionota</taxon>
        <taxon>Bdellovibrionia</taxon>
        <taxon>Bdellovibrionales</taxon>
        <taxon>Pseudobdellovibrionaceae</taxon>
        <taxon>Pseudobdellovibrio</taxon>
    </lineage>
</organism>
<dbReference type="InterPro" id="IPR021127">
    <property type="entry name" value="CRISPR_associated_Cas2"/>
</dbReference>
<comment type="similarity">
    <text evidence="2 9">Belongs to the CRISPR-associated endoribonuclease Cas2 protein family.</text>
</comment>
<keyword evidence="7 9" id="KW-0460">Magnesium</keyword>
<dbReference type="GO" id="GO:0004521">
    <property type="term" value="F:RNA endonuclease activity"/>
    <property type="evidence" value="ECO:0007669"/>
    <property type="project" value="InterPro"/>
</dbReference>
<dbReference type="EC" id="3.1.-.-" evidence="9"/>
<gene>
    <name evidence="9" type="primary">cas2</name>
    <name evidence="10" type="ORF">A11Q_910</name>
</gene>
<evidence type="ECO:0000256" key="5">
    <source>
        <dbReference type="ARBA" id="ARBA00022759"/>
    </source>
</evidence>
<keyword evidence="3 9" id="KW-0540">Nuclease</keyword>
<dbReference type="NCBIfam" id="TIGR01573">
    <property type="entry name" value="cas2"/>
    <property type="match status" value="1"/>
</dbReference>
<evidence type="ECO:0000256" key="4">
    <source>
        <dbReference type="ARBA" id="ARBA00022723"/>
    </source>
</evidence>
<dbReference type="eggNOG" id="COG3512">
    <property type="taxonomic scope" value="Bacteria"/>
</dbReference>
<dbReference type="KEGG" id="bex:A11Q_910"/>
<evidence type="ECO:0000256" key="9">
    <source>
        <dbReference type="HAMAP-Rule" id="MF_01471"/>
    </source>
</evidence>
<comment type="cofactor">
    <cofactor evidence="1 9">
        <name>Mg(2+)</name>
        <dbReference type="ChEBI" id="CHEBI:18420"/>
    </cofactor>
</comment>
<evidence type="ECO:0000313" key="11">
    <source>
        <dbReference type="Proteomes" id="UP000012040"/>
    </source>
</evidence>
<reference evidence="10 11" key="1">
    <citation type="journal article" date="2013" name="ISME J.">
        <title>By their genes ye shall know them: genomic signatures of predatory bacteria.</title>
        <authorList>
            <person name="Pasternak Z."/>
            <person name="Pietrokovski S."/>
            <person name="Rotem O."/>
            <person name="Gophna U."/>
            <person name="Lurie-Weinberger M.N."/>
            <person name="Jurkevitch E."/>
        </authorList>
    </citation>
    <scope>NUCLEOTIDE SEQUENCE [LARGE SCALE GENOMIC DNA]</scope>
    <source>
        <strain evidence="10 11">JSS</strain>
    </source>
</reference>
<dbReference type="HOGENOM" id="CLU_150500_0_0_7"/>
<dbReference type="PATRIC" id="fig|1184267.3.peg.925"/>
<keyword evidence="5 9" id="KW-0255">Endonuclease</keyword>
<evidence type="ECO:0000256" key="3">
    <source>
        <dbReference type="ARBA" id="ARBA00022722"/>
    </source>
</evidence>
<evidence type="ECO:0000256" key="8">
    <source>
        <dbReference type="ARBA" id="ARBA00023118"/>
    </source>
</evidence>
<sequence length="108" mass="12853">MQYSGYRLLWLQVLFDLPVVNKEQRKRASDFRNNLLDLGFSMAQFSVYMRHCKGREEAETFIKKIEKYMPDQGTVHMLVITDKQYESIKTFYCGTKSRLKSPDQLLLF</sequence>
<dbReference type="GO" id="GO:0043571">
    <property type="term" value="P:maintenance of CRISPR repeat elements"/>
    <property type="evidence" value="ECO:0007669"/>
    <property type="project" value="UniProtKB-UniRule"/>
</dbReference>
<dbReference type="InterPro" id="IPR019199">
    <property type="entry name" value="Virulence_VapD/CRISPR_Cas2"/>
</dbReference>
<dbReference type="Pfam" id="PF09827">
    <property type="entry name" value="CRISPR_Cas2"/>
    <property type="match status" value="1"/>
</dbReference>
<evidence type="ECO:0000256" key="2">
    <source>
        <dbReference type="ARBA" id="ARBA00009959"/>
    </source>
</evidence>
<dbReference type="STRING" id="1184267.A11Q_910"/>
<keyword evidence="4 9" id="KW-0479">Metal-binding</keyword>
<evidence type="ECO:0000256" key="1">
    <source>
        <dbReference type="ARBA" id="ARBA00001946"/>
    </source>
</evidence>
<dbReference type="Proteomes" id="UP000012040">
    <property type="component" value="Chromosome"/>
</dbReference>
<dbReference type="GO" id="GO:0051607">
    <property type="term" value="P:defense response to virus"/>
    <property type="evidence" value="ECO:0007669"/>
    <property type="project" value="UniProtKB-UniRule"/>
</dbReference>
<keyword evidence="6 9" id="KW-0378">Hydrolase</keyword>
<proteinExistence type="inferred from homology"/>
<dbReference type="EMBL" id="CP003537">
    <property type="protein sequence ID" value="AGH95126.1"/>
    <property type="molecule type" value="Genomic_DNA"/>
</dbReference>
<dbReference type="OrthoDB" id="9791737at2"/>
<evidence type="ECO:0000256" key="6">
    <source>
        <dbReference type="ARBA" id="ARBA00022801"/>
    </source>
</evidence>
<comment type="subunit">
    <text evidence="9">Homodimer, forms a heterotetramer with a Cas1 homodimer.</text>
</comment>
<evidence type="ECO:0000256" key="7">
    <source>
        <dbReference type="ARBA" id="ARBA00022842"/>
    </source>
</evidence>
<keyword evidence="8 9" id="KW-0051">Antiviral defense</keyword>
<dbReference type="SUPFAM" id="SSF143430">
    <property type="entry name" value="TTP0101/SSO1404-like"/>
    <property type="match status" value="1"/>
</dbReference>
<comment type="function">
    <text evidence="9">CRISPR (clustered regularly interspaced short palindromic repeat), is an adaptive immune system that provides protection against mobile genetic elements (viruses, transposable elements and conjugative plasmids). CRISPR clusters contain sequences complementary to antecedent mobile elements and target invading nucleic acids. CRISPR clusters are transcribed and processed into CRISPR RNA (crRNA). Functions as a ssRNA-specific endoribonuclease. Involved in the integration of spacer DNA into the CRISPR cassette.</text>
</comment>